<evidence type="ECO:0000256" key="15">
    <source>
        <dbReference type="SAM" id="Phobius"/>
    </source>
</evidence>
<evidence type="ECO:0000256" key="3">
    <source>
        <dbReference type="ARBA" id="ARBA00004586"/>
    </source>
</evidence>
<dbReference type="GO" id="GO:0016712">
    <property type="term" value="F:oxidoreductase activity, acting on paired donors, with incorporation or reduction of molecular oxygen, reduced flavin or flavoprotein as one donor, and incorporation of one atom of oxygen"/>
    <property type="evidence" value="ECO:0007669"/>
    <property type="project" value="UniProtKB-EC"/>
</dbReference>
<comment type="cofactor">
    <cofactor evidence="1">
        <name>heme</name>
        <dbReference type="ChEBI" id="CHEBI:30413"/>
    </cofactor>
</comment>
<dbReference type="SUPFAM" id="SSF48264">
    <property type="entry name" value="Cytochrome P450"/>
    <property type="match status" value="1"/>
</dbReference>
<evidence type="ECO:0000256" key="5">
    <source>
        <dbReference type="ARBA" id="ARBA00012109"/>
    </source>
</evidence>
<evidence type="ECO:0000256" key="6">
    <source>
        <dbReference type="ARBA" id="ARBA00022617"/>
    </source>
</evidence>
<dbReference type="AlphaFoldDB" id="A0A4C1UIX8"/>
<dbReference type="GO" id="GO:0020037">
    <property type="term" value="F:heme binding"/>
    <property type="evidence" value="ECO:0007669"/>
    <property type="project" value="InterPro"/>
</dbReference>
<keyword evidence="13 15" id="KW-0472">Membrane</keyword>
<evidence type="ECO:0000256" key="14">
    <source>
        <dbReference type="ARBA" id="ARBA00047827"/>
    </source>
</evidence>
<comment type="subcellular location">
    <subcellularLocation>
        <location evidence="3">Endoplasmic reticulum membrane</location>
    </subcellularLocation>
    <subcellularLocation>
        <location evidence="2">Microsome membrane</location>
    </subcellularLocation>
</comment>
<dbReference type="PANTHER" id="PTHR24292:SF54">
    <property type="entry name" value="CYP9F3-RELATED"/>
    <property type="match status" value="1"/>
</dbReference>
<keyword evidence="8" id="KW-0256">Endoplasmic reticulum</keyword>
<feature type="transmembrane region" description="Helical" evidence="15">
    <location>
        <begin position="122"/>
        <end position="142"/>
    </location>
</feature>
<dbReference type="EMBL" id="BGZK01000180">
    <property type="protein sequence ID" value="GBP26431.1"/>
    <property type="molecule type" value="Genomic_DNA"/>
</dbReference>
<evidence type="ECO:0000256" key="12">
    <source>
        <dbReference type="ARBA" id="ARBA00023033"/>
    </source>
</evidence>
<proteinExistence type="inferred from homology"/>
<evidence type="ECO:0000313" key="17">
    <source>
        <dbReference type="Proteomes" id="UP000299102"/>
    </source>
</evidence>
<keyword evidence="9" id="KW-0492">Microsome</keyword>
<keyword evidence="12" id="KW-0503">Monooxygenase</keyword>
<evidence type="ECO:0000256" key="7">
    <source>
        <dbReference type="ARBA" id="ARBA00022723"/>
    </source>
</evidence>
<sequence length="156" mass="18674">MLYIYLNKKHSYFKNHEINHLPPVLIFGNIMKPILKVRHFVENMNRLYFSFPEDRFVGNYDFINPTVMIRDPELLRLVCVKDFDYFSDHRTFTSKNDPVFAKSLFGLKDNLHRSQQPKQLTFIRMMVGRAIIFLSMAMNHVLHPRQTKFNSYSKLV</sequence>
<keyword evidence="15" id="KW-0812">Transmembrane</keyword>
<dbReference type="InterPro" id="IPR050476">
    <property type="entry name" value="Insect_CytP450_Detox"/>
</dbReference>
<evidence type="ECO:0000256" key="4">
    <source>
        <dbReference type="ARBA" id="ARBA00010617"/>
    </source>
</evidence>
<dbReference type="STRING" id="151549.A0A4C1UIX8"/>
<name>A0A4C1UIX8_EUMVA</name>
<dbReference type="EC" id="1.14.14.1" evidence="5"/>
<evidence type="ECO:0000256" key="9">
    <source>
        <dbReference type="ARBA" id="ARBA00022848"/>
    </source>
</evidence>
<keyword evidence="17" id="KW-1185">Reference proteome</keyword>
<keyword evidence="11" id="KW-0408">Iron</keyword>
<dbReference type="OrthoDB" id="2789670at2759"/>
<organism evidence="16 17">
    <name type="scientific">Eumeta variegata</name>
    <name type="common">Bagworm moth</name>
    <name type="synonym">Eumeta japonica</name>
    <dbReference type="NCBI Taxonomy" id="151549"/>
    <lineage>
        <taxon>Eukaryota</taxon>
        <taxon>Metazoa</taxon>
        <taxon>Ecdysozoa</taxon>
        <taxon>Arthropoda</taxon>
        <taxon>Hexapoda</taxon>
        <taxon>Insecta</taxon>
        <taxon>Pterygota</taxon>
        <taxon>Neoptera</taxon>
        <taxon>Endopterygota</taxon>
        <taxon>Lepidoptera</taxon>
        <taxon>Glossata</taxon>
        <taxon>Ditrysia</taxon>
        <taxon>Tineoidea</taxon>
        <taxon>Psychidae</taxon>
        <taxon>Oiketicinae</taxon>
        <taxon>Eumeta</taxon>
    </lineage>
</organism>
<reference evidence="16 17" key="1">
    <citation type="journal article" date="2019" name="Commun. Biol.">
        <title>The bagworm genome reveals a unique fibroin gene that provides high tensile strength.</title>
        <authorList>
            <person name="Kono N."/>
            <person name="Nakamura H."/>
            <person name="Ohtoshi R."/>
            <person name="Tomita M."/>
            <person name="Numata K."/>
            <person name="Arakawa K."/>
        </authorList>
    </citation>
    <scope>NUCLEOTIDE SEQUENCE [LARGE SCALE GENOMIC DNA]</scope>
</reference>
<evidence type="ECO:0000313" key="16">
    <source>
        <dbReference type="EMBL" id="GBP26431.1"/>
    </source>
</evidence>
<evidence type="ECO:0000256" key="11">
    <source>
        <dbReference type="ARBA" id="ARBA00023004"/>
    </source>
</evidence>
<evidence type="ECO:0000256" key="8">
    <source>
        <dbReference type="ARBA" id="ARBA00022824"/>
    </source>
</evidence>
<dbReference type="Proteomes" id="UP000299102">
    <property type="component" value="Unassembled WGS sequence"/>
</dbReference>
<dbReference type="PANTHER" id="PTHR24292">
    <property type="entry name" value="CYTOCHROME P450"/>
    <property type="match status" value="1"/>
</dbReference>
<comment type="caution">
    <text evidence="16">The sequence shown here is derived from an EMBL/GenBank/DDBJ whole genome shotgun (WGS) entry which is preliminary data.</text>
</comment>
<protein>
    <recommendedName>
        <fullName evidence="5">unspecific monooxygenase</fullName>
        <ecNumber evidence="5">1.14.14.1</ecNumber>
    </recommendedName>
</protein>
<evidence type="ECO:0000256" key="10">
    <source>
        <dbReference type="ARBA" id="ARBA00023002"/>
    </source>
</evidence>
<dbReference type="Gene3D" id="1.10.630.10">
    <property type="entry name" value="Cytochrome P450"/>
    <property type="match status" value="1"/>
</dbReference>
<accession>A0A4C1UIX8</accession>
<evidence type="ECO:0000256" key="2">
    <source>
        <dbReference type="ARBA" id="ARBA00004524"/>
    </source>
</evidence>
<keyword evidence="6" id="KW-0349">Heme</keyword>
<keyword evidence="15" id="KW-1133">Transmembrane helix</keyword>
<keyword evidence="7" id="KW-0479">Metal-binding</keyword>
<comment type="catalytic activity">
    <reaction evidence="14">
        <text>an organic molecule + reduced [NADPH--hemoprotein reductase] + O2 = an alcohol + oxidized [NADPH--hemoprotein reductase] + H2O + H(+)</text>
        <dbReference type="Rhea" id="RHEA:17149"/>
        <dbReference type="Rhea" id="RHEA-COMP:11964"/>
        <dbReference type="Rhea" id="RHEA-COMP:11965"/>
        <dbReference type="ChEBI" id="CHEBI:15377"/>
        <dbReference type="ChEBI" id="CHEBI:15378"/>
        <dbReference type="ChEBI" id="CHEBI:15379"/>
        <dbReference type="ChEBI" id="CHEBI:30879"/>
        <dbReference type="ChEBI" id="CHEBI:57618"/>
        <dbReference type="ChEBI" id="CHEBI:58210"/>
        <dbReference type="ChEBI" id="CHEBI:142491"/>
        <dbReference type="EC" id="1.14.14.1"/>
    </reaction>
</comment>
<dbReference type="InterPro" id="IPR036396">
    <property type="entry name" value="Cyt_P450_sf"/>
</dbReference>
<evidence type="ECO:0000256" key="1">
    <source>
        <dbReference type="ARBA" id="ARBA00001971"/>
    </source>
</evidence>
<dbReference type="GO" id="GO:0005789">
    <property type="term" value="C:endoplasmic reticulum membrane"/>
    <property type="evidence" value="ECO:0007669"/>
    <property type="project" value="UniProtKB-SubCell"/>
</dbReference>
<evidence type="ECO:0000256" key="13">
    <source>
        <dbReference type="ARBA" id="ARBA00023136"/>
    </source>
</evidence>
<gene>
    <name evidence="16" type="primary">CYP9E2</name>
    <name evidence="16" type="ORF">EVAR_75563_1</name>
</gene>
<comment type="similarity">
    <text evidence="4">Belongs to the cytochrome P450 family.</text>
</comment>
<dbReference type="GO" id="GO:0005506">
    <property type="term" value="F:iron ion binding"/>
    <property type="evidence" value="ECO:0007669"/>
    <property type="project" value="InterPro"/>
</dbReference>
<keyword evidence="10" id="KW-0560">Oxidoreductase</keyword>